<dbReference type="EMBL" id="JACHDB010000001">
    <property type="protein sequence ID" value="MBB5435040.1"/>
    <property type="molecule type" value="Genomic_DNA"/>
</dbReference>
<evidence type="ECO:0000313" key="1">
    <source>
        <dbReference type="EMBL" id="MBB5435040.1"/>
    </source>
</evidence>
<organism evidence="1 2">
    <name type="scientific">Nocardiopsis composta</name>
    <dbReference type="NCBI Taxonomy" id="157465"/>
    <lineage>
        <taxon>Bacteria</taxon>
        <taxon>Bacillati</taxon>
        <taxon>Actinomycetota</taxon>
        <taxon>Actinomycetes</taxon>
        <taxon>Streptosporangiales</taxon>
        <taxon>Nocardiopsidaceae</taxon>
        <taxon>Nocardiopsis</taxon>
    </lineage>
</organism>
<evidence type="ECO:0000313" key="2">
    <source>
        <dbReference type="Proteomes" id="UP000572635"/>
    </source>
</evidence>
<sequence length="227" mass="23952">MRTDGEAKTLPLDMPATAPARSGGADAAVLRCGAAALGALGVPAAGVEHVGLRVFGVAARVFHRADRAELHRRREAGQPPILRLGALEALMGLPLGEPVPEASLTERERLLLRTAPPGAVARDADRVVRLAAVPLRAELAVATGPTWRAALARAARFAPFCARAAVADRPPRDAAEAATEADYYGVGLAVRDGSDAVPLVPPEPFRPRRHSALKWKFAEQVLAARER</sequence>
<proteinExistence type="predicted"/>
<reference evidence="1 2" key="1">
    <citation type="submission" date="2020-08" db="EMBL/GenBank/DDBJ databases">
        <title>Sequencing the genomes of 1000 actinobacteria strains.</title>
        <authorList>
            <person name="Klenk H.-P."/>
        </authorList>
    </citation>
    <scope>NUCLEOTIDE SEQUENCE [LARGE SCALE GENOMIC DNA]</scope>
    <source>
        <strain evidence="1 2">DSM 44551</strain>
    </source>
</reference>
<keyword evidence="2" id="KW-1185">Reference proteome</keyword>
<dbReference type="AlphaFoldDB" id="A0A7W8VGC9"/>
<accession>A0A7W8VGC9</accession>
<protein>
    <submittedName>
        <fullName evidence="1">Uncharacterized protein</fullName>
    </submittedName>
</protein>
<comment type="caution">
    <text evidence="1">The sequence shown here is derived from an EMBL/GenBank/DDBJ whole genome shotgun (WGS) entry which is preliminary data.</text>
</comment>
<dbReference type="Proteomes" id="UP000572635">
    <property type="component" value="Unassembled WGS sequence"/>
</dbReference>
<gene>
    <name evidence="1" type="ORF">HDA36_005124</name>
</gene>
<dbReference type="RefSeq" id="WP_312893814.1">
    <property type="nucleotide sequence ID" value="NZ_BAAAJD010000008.1"/>
</dbReference>
<name>A0A7W8VGC9_9ACTN</name>